<feature type="transmembrane region" description="Helical" evidence="2">
    <location>
        <begin position="135"/>
        <end position="152"/>
    </location>
</feature>
<comment type="catalytic activity">
    <reaction evidence="1">
        <text>4-amino-5-aminomethyl-2-methylpyrimidine + H2O = 4-amino-5-hydroxymethyl-2-methylpyrimidine + NH4(+)</text>
        <dbReference type="Rhea" id="RHEA:31799"/>
        <dbReference type="ChEBI" id="CHEBI:15377"/>
        <dbReference type="ChEBI" id="CHEBI:16892"/>
        <dbReference type="ChEBI" id="CHEBI:28938"/>
        <dbReference type="ChEBI" id="CHEBI:63416"/>
        <dbReference type="EC" id="3.5.99.2"/>
    </reaction>
</comment>
<dbReference type="EC" id="3.5.99.2" evidence="1"/>
<evidence type="ECO:0000259" key="3">
    <source>
        <dbReference type="Pfam" id="PF03070"/>
    </source>
</evidence>
<evidence type="ECO:0000313" key="4">
    <source>
        <dbReference type="EMBL" id="TCT44577.1"/>
    </source>
</evidence>
<sequence length="233" mass="25868">MHGSAKIANSETRAFSEEAWTLIAPVRKAIEDLPLLEELANGSLSKDVFLNYIQQDALYLKEYARALAIVASKAPDSAQMMRFLESSQRALQVEHGLHSGFLESFGLSFQDLESATASPSGFAYVNFIMATVQSSSYAIGLSAILPCFWIYYDVGERMKAMPKVAGNPYQAWIDTYGDENFADGARAVIALTDAAAASASPAERQKMLDVFRRASQYEWMFWQTASELESWRV</sequence>
<dbReference type="Pfam" id="PF03070">
    <property type="entry name" value="TENA_THI-4"/>
    <property type="match status" value="1"/>
</dbReference>
<dbReference type="InterPro" id="IPR004305">
    <property type="entry name" value="Thiaminase-2/PQQC"/>
</dbReference>
<keyword evidence="5" id="KW-1185">Reference proteome</keyword>
<reference evidence="4 5" key="1">
    <citation type="submission" date="2019-03" db="EMBL/GenBank/DDBJ databases">
        <title>Freshwater and sediment microbial communities from various areas in North America, analyzing microbe dynamics in response to fracking.</title>
        <authorList>
            <person name="Lamendella R."/>
        </authorList>
    </citation>
    <scope>NUCLEOTIDE SEQUENCE [LARGE SCALE GENOMIC DNA]</scope>
    <source>
        <strain evidence="4 5">175.2</strain>
    </source>
</reference>
<name>A0A4R3NWW9_9HYPH</name>
<comment type="function">
    <text evidence="1">Catalyzes an amino-pyrimidine hydrolysis reaction at the C5' of the pyrimidine moiety of thiamine compounds, a reaction that is part of a thiamine salvage pathway.</text>
</comment>
<keyword evidence="2" id="KW-0472">Membrane</keyword>
<keyword evidence="2" id="KW-0812">Transmembrane</keyword>
<dbReference type="Gene3D" id="1.20.910.10">
    <property type="entry name" value="Heme oxygenase-like"/>
    <property type="match status" value="1"/>
</dbReference>
<protein>
    <recommendedName>
        <fullName evidence="1">Aminopyrimidine aminohydrolase</fullName>
        <ecNumber evidence="1">3.5.99.2</ecNumber>
    </recommendedName>
</protein>
<dbReference type="RefSeq" id="WP_132308037.1">
    <property type="nucleotide sequence ID" value="NZ_SMAR01000002.1"/>
</dbReference>
<dbReference type="EMBL" id="SMAR01000002">
    <property type="protein sequence ID" value="TCT44577.1"/>
    <property type="molecule type" value="Genomic_DNA"/>
</dbReference>
<proteinExistence type="inferred from homology"/>
<dbReference type="UniPathway" id="UPA00060"/>
<comment type="catalytic activity">
    <reaction evidence="1">
        <text>thiamine + H2O = 5-(2-hydroxyethyl)-4-methylthiazole + 4-amino-5-hydroxymethyl-2-methylpyrimidine + H(+)</text>
        <dbReference type="Rhea" id="RHEA:17509"/>
        <dbReference type="ChEBI" id="CHEBI:15377"/>
        <dbReference type="ChEBI" id="CHEBI:15378"/>
        <dbReference type="ChEBI" id="CHEBI:16892"/>
        <dbReference type="ChEBI" id="CHEBI:17957"/>
        <dbReference type="ChEBI" id="CHEBI:18385"/>
        <dbReference type="EC" id="3.5.99.2"/>
    </reaction>
</comment>
<evidence type="ECO:0000256" key="2">
    <source>
        <dbReference type="SAM" id="Phobius"/>
    </source>
</evidence>
<dbReference type="AlphaFoldDB" id="A0A4R3NWW9"/>
<comment type="similarity">
    <text evidence="1">Belongs to the TenA family.</text>
</comment>
<dbReference type="PANTHER" id="PTHR43198">
    <property type="entry name" value="BIFUNCTIONAL TH2 PROTEIN"/>
    <property type="match status" value="1"/>
</dbReference>
<keyword evidence="2" id="KW-1133">Transmembrane helix</keyword>
<feature type="domain" description="Thiaminase-2/PQQC" evidence="3">
    <location>
        <begin position="34"/>
        <end position="226"/>
    </location>
</feature>
<evidence type="ECO:0000313" key="5">
    <source>
        <dbReference type="Proteomes" id="UP000295097"/>
    </source>
</evidence>
<dbReference type="InterPro" id="IPR016084">
    <property type="entry name" value="Haem_Oase-like_multi-hlx"/>
</dbReference>
<comment type="caution">
    <text evidence="4">The sequence shown here is derived from an EMBL/GenBank/DDBJ whole genome shotgun (WGS) entry which is preliminary data.</text>
</comment>
<dbReference type="CDD" id="cd19365">
    <property type="entry name" value="TenA_C-like"/>
    <property type="match status" value="1"/>
</dbReference>
<dbReference type="GO" id="GO:0009228">
    <property type="term" value="P:thiamine biosynthetic process"/>
    <property type="evidence" value="ECO:0007669"/>
    <property type="project" value="UniProtKB-KW"/>
</dbReference>
<dbReference type="SUPFAM" id="SSF48613">
    <property type="entry name" value="Heme oxygenase-like"/>
    <property type="match status" value="1"/>
</dbReference>
<evidence type="ECO:0000256" key="1">
    <source>
        <dbReference type="RuleBase" id="RU363093"/>
    </source>
</evidence>
<keyword evidence="1" id="KW-0784">Thiamine biosynthesis</keyword>
<dbReference type="Proteomes" id="UP000295097">
    <property type="component" value="Unassembled WGS sequence"/>
</dbReference>
<dbReference type="InterPro" id="IPR050967">
    <property type="entry name" value="Thiamine_Salvage_TenA"/>
</dbReference>
<dbReference type="GO" id="GO:0009229">
    <property type="term" value="P:thiamine diphosphate biosynthetic process"/>
    <property type="evidence" value="ECO:0007669"/>
    <property type="project" value="UniProtKB-UniPathway"/>
</dbReference>
<keyword evidence="1" id="KW-0378">Hydrolase</keyword>
<dbReference type="OrthoDB" id="34166at2"/>
<dbReference type="GO" id="GO:0050334">
    <property type="term" value="F:thiaminase activity"/>
    <property type="evidence" value="ECO:0007669"/>
    <property type="project" value="UniProtKB-EC"/>
</dbReference>
<dbReference type="GO" id="GO:0005829">
    <property type="term" value="C:cytosol"/>
    <property type="evidence" value="ECO:0007669"/>
    <property type="project" value="TreeGrafter"/>
</dbReference>
<dbReference type="InterPro" id="IPR027574">
    <property type="entry name" value="Thiaminase_II"/>
</dbReference>
<gene>
    <name evidence="4" type="ORF">EDC90_1002127</name>
</gene>
<accession>A0A4R3NWW9</accession>
<organism evidence="4 5">
    <name type="scientific">Martelella mediterranea</name>
    <dbReference type="NCBI Taxonomy" id="293089"/>
    <lineage>
        <taxon>Bacteria</taxon>
        <taxon>Pseudomonadati</taxon>
        <taxon>Pseudomonadota</taxon>
        <taxon>Alphaproteobacteria</taxon>
        <taxon>Hyphomicrobiales</taxon>
        <taxon>Aurantimonadaceae</taxon>
        <taxon>Martelella</taxon>
    </lineage>
</organism>
<dbReference type="NCBIfam" id="TIGR04306">
    <property type="entry name" value="salvage_TenA"/>
    <property type="match status" value="1"/>
</dbReference>
<comment type="pathway">
    <text evidence="1">Cofactor biosynthesis; thiamine diphosphate biosynthesis.</text>
</comment>
<dbReference type="PANTHER" id="PTHR43198:SF2">
    <property type="entry name" value="SI:CH1073-67J19.1-RELATED"/>
    <property type="match status" value="1"/>
</dbReference>